<evidence type="ECO:0000313" key="1">
    <source>
        <dbReference type="EMBL" id="BDR81026.1"/>
    </source>
</evidence>
<proteinExistence type="predicted"/>
<dbReference type="Proteomes" id="UP001321763">
    <property type="component" value="Chromosome"/>
</dbReference>
<protein>
    <recommendedName>
        <fullName evidence="3">Phage protein</fullName>
    </recommendedName>
</protein>
<dbReference type="AlphaFoldDB" id="A0ABC8ECZ5"/>
<name>A0ABC8ECZ5_CLOTA</name>
<evidence type="ECO:0008006" key="3">
    <source>
        <dbReference type="Google" id="ProtNLM"/>
    </source>
</evidence>
<accession>A0ABC8ECZ5</accession>
<dbReference type="EMBL" id="AP026818">
    <property type="protein sequence ID" value="BDR81026.1"/>
    <property type="molecule type" value="Genomic_DNA"/>
</dbReference>
<evidence type="ECO:0000313" key="2">
    <source>
        <dbReference type="Proteomes" id="UP001321763"/>
    </source>
</evidence>
<organism evidence="1 2">
    <name type="scientific">Clostridium tetani</name>
    <dbReference type="NCBI Taxonomy" id="1513"/>
    <lineage>
        <taxon>Bacteria</taxon>
        <taxon>Bacillati</taxon>
        <taxon>Bacillota</taxon>
        <taxon>Clostridia</taxon>
        <taxon>Eubacteriales</taxon>
        <taxon>Clostridiaceae</taxon>
        <taxon>Clostridium</taxon>
    </lineage>
</organism>
<sequence>MTPTNKMRTKLRLLLNDKDSKSFSDDEINMLIDEADCIYCAAAQGWLLKATMYETTAGEITEYKTGEESYKSANIKDLVSVAYSNSNNFKAMCDAKKDIGSIILGLNTEINI</sequence>
<gene>
    <name evidence="1" type="ORF">K234311028_12720</name>
</gene>
<reference evidence="1 2" key="1">
    <citation type="submission" date="2022-09" db="EMBL/GenBank/DDBJ databases">
        <title>complete genome sequences of Clostridium tetani str. KHSU-234311-028 isolated from soil.</title>
        <authorList>
            <person name="Sekizuka T."/>
            <person name="Shitada C."/>
            <person name="Takahashi M."/>
            <person name="Kuroda M."/>
        </authorList>
    </citation>
    <scope>NUCLEOTIDE SEQUENCE [LARGE SCALE GENOMIC DNA]</scope>
    <source>
        <strain evidence="1 2">KHSU-234311-028</strain>
    </source>
</reference>